<dbReference type="Proteomes" id="UP000183982">
    <property type="component" value="Unassembled WGS sequence"/>
</dbReference>
<dbReference type="SUPFAM" id="SSF52540">
    <property type="entry name" value="P-loop containing nucleoside triphosphate hydrolases"/>
    <property type="match status" value="1"/>
</dbReference>
<evidence type="ECO:0000259" key="6">
    <source>
        <dbReference type="PROSITE" id="PS50893"/>
    </source>
</evidence>
<dbReference type="PROSITE" id="PS00211">
    <property type="entry name" value="ABC_TRANSPORTER_1"/>
    <property type="match status" value="1"/>
</dbReference>
<dbReference type="AlphaFoldDB" id="A0A1M6CW48"/>
<protein>
    <submittedName>
        <fullName evidence="7">Putative ABC transport system ATP-binding protein</fullName>
    </submittedName>
</protein>
<dbReference type="GO" id="GO:0005524">
    <property type="term" value="F:ATP binding"/>
    <property type="evidence" value="ECO:0007669"/>
    <property type="project" value="UniProtKB-KW"/>
</dbReference>
<name>A0A1M6CW48_9RHOB</name>
<dbReference type="InterPro" id="IPR003593">
    <property type="entry name" value="AAA+_ATPase"/>
</dbReference>
<keyword evidence="2" id="KW-0472">Membrane</keyword>
<accession>A0A1M6CW48</accession>
<dbReference type="InterPro" id="IPR003439">
    <property type="entry name" value="ABC_transporter-like_ATP-bd"/>
</dbReference>
<reference evidence="8" key="1">
    <citation type="submission" date="2016-11" db="EMBL/GenBank/DDBJ databases">
        <authorList>
            <person name="Varghese N."/>
            <person name="Submissions S."/>
        </authorList>
    </citation>
    <scope>NUCLEOTIDE SEQUENCE [LARGE SCALE GENOMIC DNA]</scope>
    <source>
        <strain evidence="8">DSM 100564</strain>
    </source>
</reference>
<evidence type="ECO:0000313" key="7">
    <source>
        <dbReference type="EMBL" id="SHI65034.1"/>
    </source>
</evidence>
<keyword evidence="8" id="KW-1185">Reference proteome</keyword>
<dbReference type="GO" id="GO:0098796">
    <property type="term" value="C:membrane protein complex"/>
    <property type="evidence" value="ECO:0007669"/>
    <property type="project" value="UniProtKB-ARBA"/>
</dbReference>
<dbReference type="EMBL" id="FQZQ01000002">
    <property type="protein sequence ID" value="SHI65034.1"/>
    <property type="molecule type" value="Genomic_DNA"/>
</dbReference>
<keyword evidence="2" id="KW-0997">Cell inner membrane</keyword>
<keyword evidence="4 7" id="KW-0067">ATP-binding</keyword>
<dbReference type="OrthoDB" id="9787227at2"/>
<comment type="similarity">
    <text evidence="5">Belongs to the ABC transporter superfamily. Macrolide exporter (TC 3.A.1.122) family.</text>
</comment>
<dbReference type="InterPro" id="IPR027417">
    <property type="entry name" value="P-loop_NTPase"/>
</dbReference>
<proteinExistence type="inferred from homology"/>
<gene>
    <name evidence="7" type="ORF">SAMN05444000_102162</name>
</gene>
<feature type="domain" description="ABC transporter" evidence="6">
    <location>
        <begin position="9"/>
        <end position="236"/>
    </location>
</feature>
<keyword evidence="2" id="KW-1003">Cell membrane</keyword>
<evidence type="ECO:0000256" key="5">
    <source>
        <dbReference type="ARBA" id="ARBA00038388"/>
    </source>
</evidence>
<organism evidence="7 8">
    <name type="scientific">Shimia gijangensis</name>
    <dbReference type="NCBI Taxonomy" id="1470563"/>
    <lineage>
        <taxon>Bacteria</taxon>
        <taxon>Pseudomonadati</taxon>
        <taxon>Pseudomonadota</taxon>
        <taxon>Alphaproteobacteria</taxon>
        <taxon>Rhodobacterales</taxon>
        <taxon>Roseobacteraceae</taxon>
    </lineage>
</organism>
<dbReference type="Gene3D" id="3.40.50.300">
    <property type="entry name" value="P-loop containing nucleotide triphosphate hydrolases"/>
    <property type="match status" value="1"/>
</dbReference>
<dbReference type="RefSeq" id="WP_073248981.1">
    <property type="nucleotide sequence ID" value="NZ_FQZQ01000002.1"/>
</dbReference>
<dbReference type="PANTHER" id="PTHR42798:SF2">
    <property type="entry name" value="ABC TRANSPORTER ATP-BINDING PROTEIN MG467-RELATED"/>
    <property type="match status" value="1"/>
</dbReference>
<dbReference type="GO" id="GO:0016887">
    <property type="term" value="F:ATP hydrolysis activity"/>
    <property type="evidence" value="ECO:0007669"/>
    <property type="project" value="InterPro"/>
</dbReference>
<evidence type="ECO:0000256" key="1">
    <source>
        <dbReference type="ARBA" id="ARBA00022448"/>
    </source>
</evidence>
<evidence type="ECO:0000256" key="4">
    <source>
        <dbReference type="ARBA" id="ARBA00022840"/>
    </source>
</evidence>
<dbReference type="FunFam" id="3.40.50.300:FF:000032">
    <property type="entry name" value="Export ABC transporter ATP-binding protein"/>
    <property type="match status" value="1"/>
</dbReference>
<dbReference type="CDD" id="cd03255">
    <property type="entry name" value="ABC_MJ0796_LolCDE_FtsE"/>
    <property type="match status" value="1"/>
</dbReference>
<sequence length="238" mass="25715">MNEDIPNTFVTKGLTKVYGEGPAAVHALRGVDLEIPRGEIVVLLGPSGSGKSTLLNIIGGLDRASDGVALFEDQDLTAMSDRALTRYRRDHVGFVFQFYNLMPSLTARENVELVTEIADDPMDVDEALRLVGLGERMDHFPAQMSGGEQQRVAIARAVAKNPTVLFCDEPTGALDSKTGRAVLHVLNDVNAKLGATVMIVTHAAATAAMAHRVIHFADGAIRRVETNETRLSPDEIAW</sequence>
<dbReference type="STRING" id="1470563.SAMN05444000_102162"/>
<dbReference type="PROSITE" id="PS50893">
    <property type="entry name" value="ABC_TRANSPORTER_2"/>
    <property type="match status" value="1"/>
</dbReference>
<dbReference type="InterPro" id="IPR017871">
    <property type="entry name" value="ABC_transporter-like_CS"/>
</dbReference>
<evidence type="ECO:0000256" key="3">
    <source>
        <dbReference type="ARBA" id="ARBA00022741"/>
    </source>
</evidence>
<evidence type="ECO:0000256" key="2">
    <source>
        <dbReference type="ARBA" id="ARBA00022519"/>
    </source>
</evidence>
<evidence type="ECO:0000313" key="8">
    <source>
        <dbReference type="Proteomes" id="UP000183982"/>
    </source>
</evidence>
<dbReference type="GO" id="GO:0022857">
    <property type="term" value="F:transmembrane transporter activity"/>
    <property type="evidence" value="ECO:0007669"/>
    <property type="project" value="UniProtKB-ARBA"/>
</dbReference>
<dbReference type="PANTHER" id="PTHR42798">
    <property type="entry name" value="LIPOPROTEIN-RELEASING SYSTEM ATP-BINDING PROTEIN LOLD"/>
    <property type="match status" value="1"/>
</dbReference>
<keyword evidence="1" id="KW-0813">Transport</keyword>
<dbReference type="SMART" id="SM00382">
    <property type="entry name" value="AAA"/>
    <property type="match status" value="1"/>
</dbReference>
<keyword evidence="3" id="KW-0547">Nucleotide-binding</keyword>
<dbReference type="Pfam" id="PF00005">
    <property type="entry name" value="ABC_tran"/>
    <property type="match status" value="1"/>
</dbReference>
<dbReference type="InterPro" id="IPR017911">
    <property type="entry name" value="MacB-like_ATP-bd"/>
</dbReference>